<keyword evidence="2" id="KW-1185">Reference proteome</keyword>
<protein>
    <submittedName>
        <fullName evidence="1">Uncharacterized protein</fullName>
    </submittedName>
</protein>
<organism evidence="1 2">
    <name type="scientific">Myodes glareolus</name>
    <name type="common">Bank vole</name>
    <name type="synonym">Clethrionomys glareolus</name>
    <dbReference type="NCBI Taxonomy" id="447135"/>
    <lineage>
        <taxon>Eukaryota</taxon>
        <taxon>Metazoa</taxon>
        <taxon>Chordata</taxon>
        <taxon>Craniata</taxon>
        <taxon>Vertebrata</taxon>
        <taxon>Euteleostomi</taxon>
        <taxon>Mammalia</taxon>
        <taxon>Eutheria</taxon>
        <taxon>Euarchontoglires</taxon>
        <taxon>Glires</taxon>
        <taxon>Rodentia</taxon>
        <taxon>Myomorpha</taxon>
        <taxon>Muroidea</taxon>
        <taxon>Cricetidae</taxon>
        <taxon>Arvicolinae</taxon>
        <taxon>Myodes</taxon>
    </lineage>
</organism>
<gene>
    <name evidence="1" type="ORF">U0070_015929</name>
</gene>
<dbReference type="Proteomes" id="UP001488838">
    <property type="component" value="Unassembled WGS sequence"/>
</dbReference>
<proteinExistence type="predicted"/>
<evidence type="ECO:0000313" key="2">
    <source>
        <dbReference type="Proteomes" id="UP001488838"/>
    </source>
</evidence>
<dbReference type="EMBL" id="JBBHLL010003011">
    <property type="protein sequence ID" value="KAK7795208.1"/>
    <property type="molecule type" value="Genomic_DNA"/>
</dbReference>
<reference evidence="1 2" key="1">
    <citation type="journal article" date="2023" name="bioRxiv">
        <title>Conserved and derived expression patterns and positive selection on dental genes reveal complex evolutionary context of ever-growing rodent molars.</title>
        <authorList>
            <person name="Calamari Z.T."/>
            <person name="Song A."/>
            <person name="Cohen E."/>
            <person name="Akter M."/>
            <person name="Roy R.D."/>
            <person name="Hallikas O."/>
            <person name="Christensen M.M."/>
            <person name="Li P."/>
            <person name="Marangoni P."/>
            <person name="Jernvall J."/>
            <person name="Klein O.D."/>
        </authorList>
    </citation>
    <scope>NUCLEOTIDE SEQUENCE [LARGE SCALE GENOMIC DNA]</scope>
    <source>
        <strain evidence="1">V071</strain>
    </source>
</reference>
<evidence type="ECO:0000313" key="1">
    <source>
        <dbReference type="EMBL" id="KAK7795208.1"/>
    </source>
</evidence>
<comment type="caution">
    <text evidence="1">The sequence shown here is derived from an EMBL/GenBank/DDBJ whole genome shotgun (WGS) entry which is preliminary data.</text>
</comment>
<sequence length="14" mass="1793">MWGLWFLWGLQGWL</sequence>
<name>A0AAW0GXB1_MYOGA</name>
<accession>A0AAW0GXB1</accession>